<dbReference type="Proteomes" id="UP000521922">
    <property type="component" value="Unassembled WGS sequence"/>
</dbReference>
<protein>
    <submittedName>
        <fullName evidence="2">5-methylcytosine-specific restriction endonuclease McrA</fullName>
    </submittedName>
</protein>
<accession>A0A7Y9J371</accession>
<feature type="domain" description="HNH nuclease" evidence="1">
    <location>
        <begin position="81"/>
        <end position="131"/>
    </location>
</feature>
<dbReference type="SMART" id="SM00507">
    <property type="entry name" value="HNHc"/>
    <property type="match status" value="1"/>
</dbReference>
<keyword evidence="2" id="KW-0378">Hydrolase</keyword>
<gene>
    <name evidence="2" type="ORF">BJ968_004551</name>
</gene>
<evidence type="ECO:0000313" key="2">
    <source>
        <dbReference type="EMBL" id="NYD25011.1"/>
    </source>
</evidence>
<reference evidence="2 3" key="1">
    <citation type="submission" date="2020-07" db="EMBL/GenBank/DDBJ databases">
        <title>Sequencing the genomes of 1000 actinobacteria strains.</title>
        <authorList>
            <person name="Klenk H.-P."/>
        </authorList>
    </citation>
    <scope>NUCLEOTIDE SEQUENCE [LARGE SCALE GENOMIC DNA]</scope>
    <source>
        <strain evidence="2 3">DSM 7487</strain>
    </source>
</reference>
<name>A0A7Y9J371_9ACTN</name>
<dbReference type="GO" id="GO:0003676">
    <property type="term" value="F:nucleic acid binding"/>
    <property type="evidence" value="ECO:0007669"/>
    <property type="project" value="InterPro"/>
</dbReference>
<dbReference type="Pfam" id="PF01844">
    <property type="entry name" value="HNH"/>
    <property type="match status" value="1"/>
</dbReference>
<proteinExistence type="predicted"/>
<keyword evidence="3" id="KW-1185">Reference proteome</keyword>
<keyword evidence="2" id="KW-0540">Nuclease</keyword>
<dbReference type="CDD" id="cd00085">
    <property type="entry name" value="HNHc"/>
    <property type="match status" value="1"/>
</dbReference>
<dbReference type="Gene3D" id="1.10.30.50">
    <property type="match status" value="1"/>
</dbReference>
<dbReference type="GO" id="GO:0008270">
    <property type="term" value="F:zinc ion binding"/>
    <property type="evidence" value="ECO:0007669"/>
    <property type="project" value="InterPro"/>
</dbReference>
<comment type="caution">
    <text evidence="2">The sequence shown here is derived from an EMBL/GenBank/DDBJ whole genome shotgun (WGS) entry which is preliminary data.</text>
</comment>
<dbReference type="InterPro" id="IPR003615">
    <property type="entry name" value="HNH_nuc"/>
</dbReference>
<sequence length="246" mass="28478">MSAALHEEAEVTGYRRAYCSACQRVKAAEDFHHEQANRNGLSGRCKDCTRLKYEGTKEAYQRRRYRYQAGPGGRVLPFTAQQQEERFSLWEGRCWKCGIAEATEADHVKPISKGGWHCLANLRPICHSCNARKRETWPLAGEWLAANFIHPNPAPGSDRLNRRPREPRMEHTCPQCGKTQLLRACEARIKKYCSRACMKTAKQGGRLTLICEHCREEFEVRDQTWARERRFCSRSCAYQGNRRRQA</sequence>
<dbReference type="InterPro" id="IPR002711">
    <property type="entry name" value="HNH"/>
</dbReference>
<dbReference type="AlphaFoldDB" id="A0A7Y9J371"/>
<keyword evidence="2" id="KW-0255">Endonuclease</keyword>
<dbReference type="RefSeq" id="WP_179755802.1">
    <property type="nucleotide sequence ID" value="NZ_BAAAGN010000008.1"/>
</dbReference>
<organism evidence="2 3">
    <name type="scientific">Kineococcus aurantiacus</name>
    <dbReference type="NCBI Taxonomy" id="37633"/>
    <lineage>
        <taxon>Bacteria</taxon>
        <taxon>Bacillati</taxon>
        <taxon>Actinomycetota</taxon>
        <taxon>Actinomycetes</taxon>
        <taxon>Kineosporiales</taxon>
        <taxon>Kineosporiaceae</taxon>
        <taxon>Kineococcus</taxon>
    </lineage>
</organism>
<evidence type="ECO:0000313" key="3">
    <source>
        <dbReference type="Proteomes" id="UP000521922"/>
    </source>
</evidence>
<dbReference type="GO" id="GO:0004519">
    <property type="term" value="F:endonuclease activity"/>
    <property type="evidence" value="ECO:0007669"/>
    <property type="project" value="UniProtKB-KW"/>
</dbReference>
<dbReference type="EMBL" id="JACCBB010000001">
    <property type="protein sequence ID" value="NYD25011.1"/>
    <property type="molecule type" value="Genomic_DNA"/>
</dbReference>
<evidence type="ECO:0000259" key="1">
    <source>
        <dbReference type="SMART" id="SM00507"/>
    </source>
</evidence>